<proteinExistence type="predicted"/>
<protein>
    <submittedName>
        <fullName evidence="2">Uncharacterized protein</fullName>
    </submittedName>
</protein>
<evidence type="ECO:0000313" key="3">
    <source>
        <dbReference type="Proteomes" id="UP000054270"/>
    </source>
</evidence>
<gene>
    <name evidence="2" type="ORF">HYPSUDRAFT_83902</name>
</gene>
<dbReference type="OrthoDB" id="2570975at2759"/>
<reference evidence="3" key="1">
    <citation type="submission" date="2014-04" db="EMBL/GenBank/DDBJ databases">
        <title>Evolutionary Origins and Diversification of the Mycorrhizal Mutualists.</title>
        <authorList>
            <consortium name="DOE Joint Genome Institute"/>
            <consortium name="Mycorrhizal Genomics Consortium"/>
            <person name="Kohler A."/>
            <person name="Kuo A."/>
            <person name="Nagy L.G."/>
            <person name="Floudas D."/>
            <person name="Copeland A."/>
            <person name="Barry K.W."/>
            <person name="Cichocki N."/>
            <person name="Veneault-Fourrey C."/>
            <person name="LaButti K."/>
            <person name="Lindquist E.A."/>
            <person name="Lipzen A."/>
            <person name="Lundell T."/>
            <person name="Morin E."/>
            <person name="Murat C."/>
            <person name="Riley R."/>
            <person name="Ohm R."/>
            <person name="Sun H."/>
            <person name="Tunlid A."/>
            <person name="Henrissat B."/>
            <person name="Grigoriev I.V."/>
            <person name="Hibbett D.S."/>
            <person name="Martin F."/>
        </authorList>
    </citation>
    <scope>NUCLEOTIDE SEQUENCE [LARGE SCALE GENOMIC DNA]</scope>
    <source>
        <strain evidence="3">FD-334 SS-4</strain>
    </source>
</reference>
<dbReference type="EMBL" id="KN817525">
    <property type="protein sequence ID" value="KJA26993.1"/>
    <property type="molecule type" value="Genomic_DNA"/>
</dbReference>
<dbReference type="Proteomes" id="UP000054270">
    <property type="component" value="Unassembled WGS sequence"/>
</dbReference>
<name>A0A0D2MSL0_HYPSF</name>
<keyword evidence="3" id="KW-1185">Reference proteome</keyword>
<dbReference type="AlphaFoldDB" id="A0A0D2MSL0"/>
<accession>A0A0D2MSL0</accession>
<feature type="region of interest" description="Disordered" evidence="1">
    <location>
        <begin position="94"/>
        <end position="122"/>
    </location>
</feature>
<sequence length="263" mass="28308">MADRVISLPTHLDRPGPVDVRPGTLGSAYGGLPPSKVREHLRKLRPQYSAGLHCAQLSIDPQAAIPSKMVVPINSFISDLTIYPTHILVIGPEVTEPERPDPSAPASTDTSTDTSDPAQGRRRRLEVFPVHDIVLAANCPNVPDLKAGVVLPVARKPETLTIPVVCALMPSVFTFHFVHAFLYSGDTAALRAALLPPGWKADGATGAVKRAIIVHGVWANARKLGVVDERIGERNESFYDVIDAVWAEVLLLANQTMTSRAAT</sequence>
<organism evidence="2 3">
    <name type="scientific">Hypholoma sublateritium (strain FD-334 SS-4)</name>
    <dbReference type="NCBI Taxonomy" id="945553"/>
    <lineage>
        <taxon>Eukaryota</taxon>
        <taxon>Fungi</taxon>
        <taxon>Dikarya</taxon>
        <taxon>Basidiomycota</taxon>
        <taxon>Agaricomycotina</taxon>
        <taxon>Agaricomycetes</taxon>
        <taxon>Agaricomycetidae</taxon>
        <taxon>Agaricales</taxon>
        <taxon>Agaricineae</taxon>
        <taxon>Strophariaceae</taxon>
        <taxon>Hypholoma</taxon>
    </lineage>
</organism>
<feature type="compositionally biased region" description="Low complexity" evidence="1">
    <location>
        <begin position="104"/>
        <end position="118"/>
    </location>
</feature>
<evidence type="ECO:0000313" key="2">
    <source>
        <dbReference type="EMBL" id="KJA26993.1"/>
    </source>
</evidence>
<evidence type="ECO:0000256" key="1">
    <source>
        <dbReference type="SAM" id="MobiDB-lite"/>
    </source>
</evidence>